<feature type="domain" description="DUF3291" evidence="1">
    <location>
        <begin position="6"/>
        <end position="113"/>
    </location>
</feature>
<dbReference type="Pfam" id="PF11695">
    <property type="entry name" value="DUF3291"/>
    <property type="match status" value="1"/>
</dbReference>
<dbReference type="EMBL" id="LAZR01011210">
    <property type="protein sequence ID" value="KKM62873.1"/>
    <property type="molecule type" value="Genomic_DNA"/>
</dbReference>
<name>A0A0F9IZX4_9ZZZZ</name>
<reference evidence="2" key="1">
    <citation type="journal article" date="2015" name="Nature">
        <title>Complex archaea that bridge the gap between prokaryotes and eukaryotes.</title>
        <authorList>
            <person name="Spang A."/>
            <person name="Saw J.H."/>
            <person name="Jorgensen S.L."/>
            <person name="Zaremba-Niedzwiedzka K."/>
            <person name="Martijn J."/>
            <person name="Lind A.E."/>
            <person name="van Eijk R."/>
            <person name="Schleper C."/>
            <person name="Guy L."/>
            <person name="Ettema T.J."/>
        </authorList>
    </citation>
    <scope>NUCLEOTIDE SEQUENCE</scope>
</reference>
<dbReference type="AlphaFoldDB" id="A0A0F9IZX4"/>
<dbReference type="InterPro" id="IPR021708">
    <property type="entry name" value="DUF3291"/>
</dbReference>
<evidence type="ECO:0000259" key="1">
    <source>
        <dbReference type="Pfam" id="PF11695"/>
    </source>
</evidence>
<sequence>MTNREIAQVNIAPIDSKIMIDFVNYLDVINAIEEQSEVFVWNLWGEENDATAIRIFKDDFLIIKMSICESKNMLFDFTHTSDYVAIFARTKERFNTFWNMHFTLWFVENGHKAYARLGQTALKLSQYSWWNSLSLQFQIEIYG</sequence>
<comment type="caution">
    <text evidence="2">The sequence shown here is derived from an EMBL/GenBank/DDBJ whole genome shotgun (WGS) entry which is preliminary data.</text>
</comment>
<evidence type="ECO:0000313" key="2">
    <source>
        <dbReference type="EMBL" id="KKM62873.1"/>
    </source>
</evidence>
<proteinExistence type="predicted"/>
<accession>A0A0F9IZX4</accession>
<protein>
    <recommendedName>
        <fullName evidence="1">DUF3291 domain-containing protein</fullName>
    </recommendedName>
</protein>
<gene>
    <name evidence="2" type="ORF">LCGC14_1517270</name>
</gene>
<organism evidence="2">
    <name type="scientific">marine sediment metagenome</name>
    <dbReference type="NCBI Taxonomy" id="412755"/>
    <lineage>
        <taxon>unclassified sequences</taxon>
        <taxon>metagenomes</taxon>
        <taxon>ecological metagenomes</taxon>
    </lineage>
</organism>